<feature type="transmembrane region" description="Helical" evidence="1">
    <location>
        <begin position="397"/>
        <end position="414"/>
    </location>
</feature>
<evidence type="ECO:0000256" key="1">
    <source>
        <dbReference type="SAM" id="Phobius"/>
    </source>
</evidence>
<comment type="caution">
    <text evidence="3">The sequence shown here is derived from an EMBL/GenBank/DDBJ whole genome shotgun (WGS) entry which is preliminary data.</text>
</comment>
<feature type="transmembrane region" description="Helical" evidence="1">
    <location>
        <begin position="364"/>
        <end position="385"/>
    </location>
</feature>
<dbReference type="AlphaFoldDB" id="A0A369VZQ5"/>
<feature type="transmembrane region" description="Helical" evidence="1">
    <location>
        <begin position="323"/>
        <end position="344"/>
    </location>
</feature>
<dbReference type="RefSeq" id="WP_114646898.1">
    <property type="nucleotide sequence ID" value="NZ_QQNH01000030.1"/>
</dbReference>
<dbReference type="OrthoDB" id="9806425at2"/>
<keyword evidence="4" id="KW-1185">Reference proteome</keyword>
<reference evidence="4" key="1">
    <citation type="submission" date="2018-07" db="EMBL/GenBank/DDBJ databases">
        <authorList>
            <person name="Liu B.-T."/>
            <person name="Du Z."/>
        </authorList>
    </citation>
    <scope>NUCLEOTIDE SEQUENCE [LARGE SCALE GENOMIC DNA]</scope>
    <source>
        <strain evidence="4">XYN52</strain>
    </source>
</reference>
<dbReference type="EMBL" id="QQNH01000030">
    <property type="protein sequence ID" value="RDE07894.1"/>
    <property type="molecule type" value="Genomic_DNA"/>
</dbReference>
<feature type="transmembrane region" description="Helical" evidence="1">
    <location>
        <begin position="108"/>
        <end position="134"/>
    </location>
</feature>
<dbReference type="PANTHER" id="PTHR35342:SF5">
    <property type="entry name" value="TRICARBOXYLIC TRANSPORT PROTEIN"/>
    <property type="match status" value="1"/>
</dbReference>
<feature type="transmembrane region" description="Helical" evidence="1">
    <location>
        <begin position="63"/>
        <end position="88"/>
    </location>
</feature>
<keyword evidence="1" id="KW-0812">Transmembrane</keyword>
<accession>A0A369VZQ5</accession>
<feature type="transmembrane region" description="Helical" evidence="1">
    <location>
        <begin position="512"/>
        <end position="539"/>
    </location>
</feature>
<sequence>MLGQAVANLGETIPLFFTLNNMILISAGVLFGLFVGAIPGFSTSMALVLLLPFTFGINPINGLSLMIGVLIGSISGGLVTTNILGIASSSSSIPSLWDGHTLSKKGEGAYSVGIALWASFFGGMISWAVLVTFAPMIARIGLQFGPWDFFALMVFSLTIAASVSSGTMTKGLLATGLGLLVALVGRDPISGVNRFTFDIPFLTSGFEILVVLIGVFAFSQRLYDMQDRERTHRSMGGGSIRFEGIPHLRAVKTNLQNWPTLLRSSLIGVFIGVVPALGGNVSSILAYDQERKLARPEQKFGEGEPAGIIAPEAANNADAGGSLTVLMALGIPGDIVSVVLLAALTLHNVAPSPMFITDHPTIAYTIYISFLVASILMVFFQSITIRFFLLLRWVPDYLINLVLFLCAMGVFVWAGTFDSLWVLLLFGLFGYAMRSLGFPIAPFILGAVLAEPVEVNLVRSLSSSADVSLFFIRPWAMLFWVLTLYSLLFPLYHSMGRRWRIIQSLYYPSLGLLLSIPLFMMGSFGAAIAGLLFILVSVWGGYTAMQRQKAIQN</sequence>
<dbReference type="PANTHER" id="PTHR35342">
    <property type="entry name" value="TRICARBOXYLIC TRANSPORT PROTEIN"/>
    <property type="match status" value="1"/>
</dbReference>
<dbReference type="InterPro" id="IPR002823">
    <property type="entry name" value="DUF112_TM"/>
</dbReference>
<keyword evidence="1" id="KW-1133">Transmembrane helix</keyword>
<dbReference type="Proteomes" id="UP000253759">
    <property type="component" value="Unassembled WGS sequence"/>
</dbReference>
<feature type="transmembrane region" description="Helical" evidence="1">
    <location>
        <begin position="470"/>
        <end position="492"/>
    </location>
</feature>
<feature type="transmembrane region" description="Helical" evidence="1">
    <location>
        <begin position="201"/>
        <end position="219"/>
    </location>
</feature>
<protein>
    <submittedName>
        <fullName evidence="3">Tat pathway signal protein</fullName>
    </submittedName>
</protein>
<feature type="transmembrane region" description="Helical" evidence="1">
    <location>
        <begin position="266"/>
        <end position="287"/>
    </location>
</feature>
<keyword evidence="1" id="KW-0472">Membrane</keyword>
<feature type="domain" description="DUF112" evidence="2">
    <location>
        <begin position="23"/>
        <end position="445"/>
    </location>
</feature>
<evidence type="ECO:0000313" key="4">
    <source>
        <dbReference type="Proteomes" id="UP000253759"/>
    </source>
</evidence>
<organism evidence="3 4">
    <name type="scientific">Pelagibacterium lacus</name>
    <dbReference type="NCBI Taxonomy" id="2282655"/>
    <lineage>
        <taxon>Bacteria</taxon>
        <taxon>Pseudomonadati</taxon>
        <taxon>Pseudomonadota</taxon>
        <taxon>Alphaproteobacteria</taxon>
        <taxon>Hyphomicrobiales</taxon>
        <taxon>Devosiaceae</taxon>
        <taxon>Pelagibacterium</taxon>
    </lineage>
</organism>
<dbReference type="Pfam" id="PF01970">
    <property type="entry name" value="TctA"/>
    <property type="match status" value="1"/>
</dbReference>
<feature type="transmembrane region" description="Helical" evidence="1">
    <location>
        <begin position="23"/>
        <end position="51"/>
    </location>
</feature>
<feature type="transmembrane region" description="Helical" evidence="1">
    <location>
        <begin position="146"/>
        <end position="165"/>
    </location>
</feature>
<feature type="transmembrane region" description="Helical" evidence="1">
    <location>
        <begin position="420"/>
        <end position="449"/>
    </location>
</feature>
<name>A0A369VZQ5_9HYPH</name>
<evidence type="ECO:0000259" key="2">
    <source>
        <dbReference type="Pfam" id="PF01970"/>
    </source>
</evidence>
<proteinExistence type="predicted"/>
<gene>
    <name evidence="3" type="ORF">DVH29_14425</name>
</gene>
<evidence type="ECO:0000313" key="3">
    <source>
        <dbReference type="EMBL" id="RDE07894.1"/>
    </source>
</evidence>